<evidence type="ECO:0000313" key="3">
    <source>
        <dbReference type="Proteomes" id="UP001298753"/>
    </source>
</evidence>
<sequence>MRERLFPRWCTALFTLLPMSELLYLPADGQSVYAAALACTVCALAGIGAARLSDRVRHSAPAQWVLALTSLFPLLASIARMSIFLQKTVFTGRSCGSTVVLLTVCILLMASMGLNRCAMWALPIAWLAGTVLLLSGVLTFTQLTPASFSAPTAALLPQFRHILYSLLPASVVLAFSLPETRLSASVSRGLSAGGALLALLLLRTVLLLGANTAALLPYPAFTAAGLAAIGNFARHGEVFFAVPLLLCEIGRCAALVCVLLYPFTRTCGVLHLRRPQ</sequence>
<feature type="transmembrane region" description="Helical" evidence="1">
    <location>
        <begin position="64"/>
        <end position="84"/>
    </location>
</feature>
<evidence type="ECO:0000256" key="1">
    <source>
        <dbReference type="SAM" id="Phobius"/>
    </source>
</evidence>
<dbReference type="RefSeq" id="WP_227601127.1">
    <property type="nucleotide sequence ID" value="NZ_JAJEPX010000046.1"/>
</dbReference>
<evidence type="ECO:0000313" key="2">
    <source>
        <dbReference type="EMBL" id="MCC2177685.1"/>
    </source>
</evidence>
<protein>
    <submittedName>
        <fullName evidence="2">Uncharacterized protein</fullName>
    </submittedName>
</protein>
<feature type="transmembrane region" description="Helical" evidence="1">
    <location>
        <begin position="90"/>
        <end position="110"/>
    </location>
</feature>
<feature type="transmembrane region" description="Helical" evidence="1">
    <location>
        <begin position="240"/>
        <end position="263"/>
    </location>
</feature>
<feature type="transmembrane region" description="Helical" evidence="1">
    <location>
        <begin position="161"/>
        <end position="178"/>
    </location>
</feature>
<comment type="caution">
    <text evidence="2">The sequence shown here is derived from an EMBL/GenBank/DDBJ whole genome shotgun (WGS) entry which is preliminary data.</text>
</comment>
<keyword evidence="1" id="KW-1133">Transmembrane helix</keyword>
<gene>
    <name evidence="2" type="ORF">LKD22_11215</name>
</gene>
<feature type="transmembrane region" description="Helical" evidence="1">
    <location>
        <begin position="32"/>
        <end position="52"/>
    </location>
</feature>
<organism evidence="2 3">
    <name type="scientific">Agathobaculum butyriciproducens</name>
    <dbReference type="NCBI Taxonomy" id="1628085"/>
    <lineage>
        <taxon>Bacteria</taxon>
        <taxon>Bacillati</taxon>
        <taxon>Bacillota</taxon>
        <taxon>Clostridia</taxon>
        <taxon>Eubacteriales</taxon>
        <taxon>Butyricicoccaceae</taxon>
        <taxon>Agathobaculum</taxon>
    </lineage>
</organism>
<keyword evidence="1" id="KW-0812">Transmembrane</keyword>
<keyword evidence="1" id="KW-0472">Membrane</keyword>
<dbReference type="AlphaFoldDB" id="A0AAW4W1T7"/>
<proteinExistence type="predicted"/>
<feature type="transmembrane region" description="Helical" evidence="1">
    <location>
        <begin position="190"/>
        <end position="210"/>
    </location>
</feature>
<dbReference type="EMBL" id="JAJEPX010000046">
    <property type="protein sequence ID" value="MCC2177685.1"/>
    <property type="molecule type" value="Genomic_DNA"/>
</dbReference>
<reference evidence="2 3" key="1">
    <citation type="submission" date="2021-10" db="EMBL/GenBank/DDBJ databases">
        <title>Anaerobic single-cell dispensing facilitates the cultivation of human gut bacteria.</title>
        <authorList>
            <person name="Afrizal A."/>
        </authorList>
    </citation>
    <scope>NUCLEOTIDE SEQUENCE [LARGE SCALE GENOMIC DNA]</scope>
    <source>
        <strain evidence="2 3">CLA-AA-H270</strain>
    </source>
</reference>
<name>A0AAW4W1T7_9FIRM</name>
<accession>A0AAW4W1T7</accession>
<feature type="transmembrane region" description="Helical" evidence="1">
    <location>
        <begin position="117"/>
        <end position="141"/>
    </location>
</feature>
<dbReference type="Proteomes" id="UP001298753">
    <property type="component" value="Unassembled WGS sequence"/>
</dbReference>
<keyword evidence="3" id="KW-1185">Reference proteome</keyword>
<dbReference type="GeneID" id="98659263"/>